<gene>
    <name evidence="1" type="ORF">SAMN02745206_00338</name>
</gene>
<dbReference type="EMBL" id="FQVB01000004">
    <property type="protein sequence ID" value="SHE46254.1"/>
    <property type="molecule type" value="Genomic_DNA"/>
</dbReference>
<reference evidence="2" key="1">
    <citation type="submission" date="2016-11" db="EMBL/GenBank/DDBJ databases">
        <authorList>
            <person name="Varghese N."/>
            <person name="Submissions S."/>
        </authorList>
    </citation>
    <scope>NUCLEOTIDE SEQUENCE [LARGE SCALE GENOMIC DNA]</scope>
    <source>
        <strain evidence="2">DSM 9756</strain>
    </source>
</reference>
<dbReference type="AlphaFoldDB" id="A0A1M4TPD0"/>
<keyword evidence="2" id="KW-1185">Reference proteome</keyword>
<name>A0A1M4TPD0_9BACT</name>
<dbReference type="RefSeq" id="WP_073036346.1">
    <property type="nucleotide sequence ID" value="NZ_FQVB01000004.1"/>
</dbReference>
<accession>A0A1M4TPD0</accession>
<evidence type="ECO:0000313" key="1">
    <source>
        <dbReference type="EMBL" id="SHE46254.1"/>
    </source>
</evidence>
<dbReference type="STRING" id="1121391.SAMN02745206_00338"/>
<dbReference type="Proteomes" id="UP000184076">
    <property type="component" value="Unassembled WGS sequence"/>
</dbReference>
<sequence length="319" mass="36544">MITLAFSTHRPEVLPAVEDLMVAHDMVVLEEPPHPQFQAMLSGRVGIEEYLEATDYEFPVFARACCRLYRRLHRVGIRILQVEPYLEKLAELHDFFADGGTAHRLDPREAMAQVYRAERRASGALLHYYRVSVTEPFDQVVEAVKVFAKADAARIRLRDRLRAEALANAAEYVPRIYVEAGYIHWALYTHLKGKVREPARMRAVWPLAARARRLLGRKQVMGPGDLLTLRYIFRPNWNGKDADVLAAKSLIYVKLLEKKEMVPGRGETPHLEDEAKAWQAVRGLTYEDCRLLWPQVRKSSSIGTREAVRRFLDGRGTGK</sequence>
<organism evidence="1 2">
    <name type="scientific">Desulfacinum infernum DSM 9756</name>
    <dbReference type="NCBI Taxonomy" id="1121391"/>
    <lineage>
        <taxon>Bacteria</taxon>
        <taxon>Pseudomonadati</taxon>
        <taxon>Thermodesulfobacteriota</taxon>
        <taxon>Syntrophobacteria</taxon>
        <taxon>Syntrophobacterales</taxon>
        <taxon>Syntrophobacteraceae</taxon>
        <taxon>Desulfacinum</taxon>
    </lineage>
</organism>
<proteinExistence type="predicted"/>
<evidence type="ECO:0000313" key="2">
    <source>
        <dbReference type="Proteomes" id="UP000184076"/>
    </source>
</evidence>
<protein>
    <submittedName>
        <fullName evidence="1">Uncharacterized protein</fullName>
    </submittedName>
</protein>
<dbReference type="OrthoDB" id="5501943at2"/>